<comment type="caution">
    <text evidence="1">The sequence shown here is derived from an EMBL/GenBank/DDBJ whole genome shotgun (WGS) entry which is preliminary data.</text>
</comment>
<dbReference type="InterPro" id="IPR024453">
    <property type="entry name" value="Peptidase_C92"/>
</dbReference>
<dbReference type="Proteomes" id="UP000177122">
    <property type="component" value="Unassembled WGS sequence"/>
</dbReference>
<dbReference type="EMBL" id="MHLI01000006">
    <property type="protein sequence ID" value="OGZ05855.1"/>
    <property type="molecule type" value="Genomic_DNA"/>
</dbReference>
<dbReference type="AlphaFoldDB" id="A0A1G2CWV0"/>
<organism evidence="1 2">
    <name type="scientific">Candidatus Lloydbacteria bacterium RIFCSPHIGHO2_01_FULL_49_22</name>
    <dbReference type="NCBI Taxonomy" id="1798658"/>
    <lineage>
        <taxon>Bacteria</taxon>
        <taxon>Candidatus Lloydiibacteriota</taxon>
    </lineage>
</organism>
<reference evidence="1 2" key="1">
    <citation type="journal article" date="2016" name="Nat. Commun.">
        <title>Thousands of microbial genomes shed light on interconnected biogeochemical processes in an aquifer system.</title>
        <authorList>
            <person name="Anantharaman K."/>
            <person name="Brown C.T."/>
            <person name="Hug L.A."/>
            <person name="Sharon I."/>
            <person name="Castelle C.J."/>
            <person name="Probst A.J."/>
            <person name="Thomas B.C."/>
            <person name="Singh A."/>
            <person name="Wilkins M.J."/>
            <person name="Karaoz U."/>
            <person name="Brodie E.L."/>
            <person name="Williams K.H."/>
            <person name="Hubbard S.S."/>
            <person name="Banfield J.F."/>
        </authorList>
    </citation>
    <scope>NUCLEOTIDE SEQUENCE [LARGE SCALE GENOMIC DNA]</scope>
</reference>
<dbReference type="Pfam" id="PF05708">
    <property type="entry name" value="Peptidase_C92"/>
    <property type="match status" value="1"/>
</dbReference>
<dbReference type="SUPFAM" id="SSF54001">
    <property type="entry name" value="Cysteine proteinases"/>
    <property type="match status" value="1"/>
</dbReference>
<gene>
    <name evidence="1" type="ORF">A2845_03570</name>
</gene>
<evidence type="ECO:0008006" key="3">
    <source>
        <dbReference type="Google" id="ProtNLM"/>
    </source>
</evidence>
<evidence type="ECO:0000313" key="1">
    <source>
        <dbReference type="EMBL" id="OGZ05855.1"/>
    </source>
</evidence>
<name>A0A1G2CWV0_9BACT</name>
<accession>A0A1G2CWV0</accession>
<dbReference type="InterPro" id="IPR038765">
    <property type="entry name" value="Papain-like_cys_pep_sf"/>
</dbReference>
<evidence type="ECO:0000313" key="2">
    <source>
        <dbReference type="Proteomes" id="UP000177122"/>
    </source>
</evidence>
<dbReference type="Gene3D" id="3.90.1720.10">
    <property type="entry name" value="endopeptidase domain like (from Nostoc punctiforme)"/>
    <property type="match status" value="1"/>
</dbReference>
<proteinExistence type="predicted"/>
<sequence>MAFDHRKFPEMVPHSFERICKEVKTGDLLLCSGTGSFSEIIKNVTESEFSHVGFIVRMNTIDRIFVFESVESTGVRPVVLRSYVNNYLGSGKGYPGRVMIARNAKFAECADVKKFVQFGADHFSYPFDEDEIMRIMGRIFASKLGLTHDEFKRDKEYICSEYVFEAFKAVGIHYAHDPRGFILPSDFPRDPDTFPVAVVAVEQ</sequence>
<protein>
    <recommendedName>
        <fullName evidence="3">Permuted papain-like amidase YaeF/Yiix C92 family enzyme</fullName>
    </recommendedName>
</protein>